<reference evidence="2" key="1">
    <citation type="submission" date="2019-08" db="EMBL/GenBank/DDBJ databases">
        <authorList>
            <person name="Kucharzyk K."/>
            <person name="Murdoch R.W."/>
            <person name="Higgins S."/>
            <person name="Loffler F."/>
        </authorList>
    </citation>
    <scope>NUCLEOTIDE SEQUENCE</scope>
</reference>
<comment type="caution">
    <text evidence="2">The sequence shown here is derived from an EMBL/GenBank/DDBJ whole genome shotgun (WGS) entry which is preliminary data.</text>
</comment>
<protein>
    <recommendedName>
        <fullName evidence="1">Amine oxidase domain-containing protein</fullName>
    </recommendedName>
</protein>
<dbReference type="AlphaFoldDB" id="A0A645FQB8"/>
<gene>
    <name evidence="2" type="ORF">SDC9_163222</name>
</gene>
<feature type="domain" description="Amine oxidase" evidence="1">
    <location>
        <begin position="8"/>
        <end position="257"/>
    </location>
</feature>
<dbReference type="SUPFAM" id="SSF51905">
    <property type="entry name" value="FAD/NAD(P)-binding domain"/>
    <property type="match status" value="1"/>
</dbReference>
<evidence type="ECO:0000259" key="1">
    <source>
        <dbReference type="Pfam" id="PF01593"/>
    </source>
</evidence>
<dbReference type="InterPro" id="IPR002937">
    <property type="entry name" value="Amino_oxidase"/>
</dbReference>
<dbReference type="GO" id="GO:0016116">
    <property type="term" value="P:carotenoid metabolic process"/>
    <property type="evidence" value="ECO:0007669"/>
    <property type="project" value="InterPro"/>
</dbReference>
<name>A0A645FQB8_9ZZZZ</name>
<sequence length="268" mass="30188">MEKKFLDLGGKVFYGAKAEKVRIEDGKATGVAFADGREVTADHIVSCADGYYTLKVLLDDKYTPDEYRNLFDHPERYHTFTSALVFMGVDADIQNEFRAFEIRRDAPVFQSGVSEDCVQLVAYGFDKKLEPAGKSVFACYYGADYDFWNALYADREKYEAEKTKLAEDAAAVLVRRFPEAEGKIEAVDVVTPMTYKRYCNAWRGAWMSWVRDGKDVPQYHPGVFPGLENFIMAGMWTLPPGGLPGAAASGRFAAQRLCMQNGMEFRTE</sequence>
<dbReference type="InterPro" id="IPR036188">
    <property type="entry name" value="FAD/NAD-bd_sf"/>
</dbReference>
<dbReference type="InterPro" id="IPR045892">
    <property type="entry name" value="CrtISO-like"/>
</dbReference>
<evidence type="ECO:0000313" key="2">
    <source>
        <dbReference type="EMBL" id="MPN15886.1"/>
    </source>
</evidence>
<dbReference type="GO" id="GO:0016491">
    <property type="term" value="F:oxidoreductase activity"/>
    <property type="evidence" value="ECO:0007669"/>
    <property type="project" value="InterPro"/>
</dbReference>
<dbReference type="PANTHER" id="PTHR46313">
    <property type="match status" value="1"/>
</dbReference>
<dbReference type="PANTHER" id="PTHR46313:SF3">
    <property type="entry name" value="PROLYCOPENE ISOMERASE, CHLOROPLASTIC"/>
    <property type="match status" value="1"/>
</dbReference>
<dbReference type="Pfam" id="PF01593">
    <property type="entry name" value="Amino_oxidase"/>
    <property type="match status" value="1"/>
</dbReference>
<proteinExistence type="predicted"/>
<organism evidence="2">
    <name type="scientific">bioreactor metagenome</name>
    <dbReference type="NCBI Taxonomy" id="1076179"/>
    <lineage>
        <taxon>unclassified sequences</taxon>
        <taxon>metagenomes</taxon>
        <taxon>ecological metagenomes</taxon>
    </lineage>
</organism>
<dbReference type="EMBL" id="VSSQ01062760">
    <property type="protein sequence ID" value="MPN15886.1"/>
    <property type="molecule type" value="Genomic_DNA"/>
</dbReference>
<accession>A0A645FQB8</accession>
<dbReference type="Gene3D" id="3.50.50.60">
    <property type="entry name" value="FAD/NAD(P)-binding domain"/>
    <property type="match status" value="1"/>
</dbReference>